<keyword evidence="1" id="KW-0472">Membrane</keyword>
<gene>
    <name evidence="2" type="ORF">SH580_10700</name>
</gene>
<proteinExistence type="predicted"/>
<organism evidence="2 3">
    <name type="scientific">Coraliomargarita algicola</name>
    <dbReference type="NCBI Taxonomy" id="3092156"/>
    <lineage>
        <taxon>Bacteria</taxon>
        <taxon>Pseudomonadati</taxon>
        <taxon>Verrucomicrobiota</taxon>
        <taxon>Opitutia</taxon>
        <taxon>Puniceicoccales</taxon>
        <taxon>Coraliomargaritaceae</taxon>
        <taxon>Coraliomargarita</taxon>
    </lineage>
</organism>
<evidence type="ECO:0000313" key="2">
    <source>
        <dbReference type="EMBL" id="WPJ98168.1"/>
    </source>
</evidence>
<feature type="transmembrane region" description="Helical" evidence="1">
    <location>
        <begin position="75"/>
        <end position="99"/>
    </location>
</feature>
<keyword evidence="3" id="KW-1185">Reference proteome</keyword>
<keyword evidence="1" id="KW-0812">Transmembrane</keyword>
<accession>A0ABZ0RSY1</accession>
<evidence type="ECO:0000313" key="3">
    <source>
        <dbReference type="Proteomes" id="UP001324993"/>
    </source>
</evidence>
<dbReference type="EMBL" id="CP138858">
    <property type="protein sequence ID" value="WPJ98168.1"/>
    <property type="molecule type" value="Genomic_DNA"/>
</dbReference>
<name>A0ABZ0RSY1_9BACT</name>
<dbReference type="Proteomes" id="UP001324993">
    <property type="component" value="Chromosome"/>
</dbReference>
<evidence type="ECO:0008006" key="4">
    <source>
        <dbReference type="Google" id="ProtNLM"/>
    </source>
</evidence>
<keyword evidence="1" id="KW-1133">Transmembrane helix</keyword>
<dbReference type="RefSeq" id="WP_319834971.1">
    <property type="nucleotide sequence ID" value="NZ_CP138858.1"/>
</dbReference>
<feature type="transmembrane region" description="Helical" evidence="1">
    <location>
        <begin position="20"/>
        <end position="40"/>
    </location>
</feature>
<feature type="transmembrane region" description="Helical" evidence="1">
    <location>
        <begin position="111"/>
        <end position="131"/>
    </location>
</feature>
<evidence type="ECO:0000256" key="1">
    <source>
        <dbReference type="SAM" id="Phobius"/>
    </source>
</evidence>
<feature type="transmembrane region" description="Helical" evidence="1">
    <location>
        <begin position="52"/>
        <end position="69"/>
    </location>
</feature>
<sequence>MSLPELSDRNVSTVRGLRYARFAGYVLALLLWALGVTALIQGAGTFDMFKGVYFVVYGVVLCLPFQRISDSTWRWTYGLLVGLSALFVFVMIAVVMFAYMAAAERGERLGIPGFEGMLIFFALLQVPVVLFQRKPDLLD</sequence>
<reference evidence="2 3" key="1">
    <citation type="submission" date="2023-11" db="EMBL/GenBank/DDBJ databases">
        <title>Coraliomargarita sp. nov., isolated from marine algae.</title>
        <authorList>
            <person name="Lee J.K."/>
            <person name="Baek J.H."/>
            <person name="Kim J.M."/>
            <person name="Choi D.G."/>
            <person name="Jeon C.O."/>
        </authorList>
    </citation>
    <scope>NUCLEOTIDE SEQUENCE [LARGE SCALE GENOMIC DNA]</scope>
    <source>
        <strain evidence="2 3">J2-16</strain>
    </source>
</reference>
<protein>
    <recommendedName>
        <fullName evidence="4">DUF805 domain-containing protein</fullName>
    </recommendedName>
</protein>